<dbReference type="AlphaFoldDB" id="A0A6P1GDB8"/>
<accession>A0A6P1GDB8</accession>
<dbReference type="Proteomes" id="UP000502611">
    <property type="component" value="Chromosome"/>
</dbReference>
<evidence type="ECO:0000313" key="1">
    <source>
        <dbReference type="EMBL" id="QHD66495.1"/>
    </source>
</evidence>
<organism evidence="1 3">
    <name type="scientific">Sphingobium yanoikuyae</name>
    <name type="common">Sphingomonas yanoikuyae</name>
    <dbReference type="NCBI Taxonomy" id="13690"/>
    <lineage>
        <taxon>Bacteria</taxon>
        <taxon>Pseudomonadati</taxon>
        <taxon>Pseudomonadota</taxon>
        <taxon>Alphaproteobacteria</taxon>
        <taxon>Sphingomonadales</taxon>
        <taxon>Sphingomonadaceae</taxon>
        <taxon>Sphingobium</taxon>
    </lineage>
</organism>
<protein>
    <submittedName>
        <fullName evidence="1">Uncharacterized protein</fullName>
    </submittedName>
</protein>
<evidence type="ECO:0000313" key="2">
    <source>
        <dbReference type="EMBL" id="QJR02182.1"/>
    </source>
</evidence>
<sequence>MPTQKILTAFRELLRRARGAHARWQRKRQLVRHTRKLEAILREEPPYVAEAVDLFFRQKQPVPVIAETLGIDAEEVRDALLRIVEHFEADVH</sequence>
<reference evidence="2 4" key="2">
    <citation type="submission" date="2020-04" db="EMBL/GenBank/DDBJ databases">
        <title>The Whole Genome Analysis of High salt-tolerant Sphingobium yanoikuyae YC-XJ2 with Aryl organophosphorus flame retardants (aryl-OPFRs)-degrading capacity and characteristics of Related phosphotriesterase.</title>
        <authorList>
            <person name="Li X."/>
        </authorList>
    </citation>
    <scope>NUCLEOTIDE SEQUENCE [LARGE SCALE GENOMIC DNA]</scope>
    <source>
        <strain evidence="2 4">YC-XJ2</strain>
    </source>
</reference>
<evidence type="ECO:0000313" key="4">
    <source>
        <dbReference type="Proteomes" id="UP000502611"/>
    </source>
</evidence>
<proteinExistence type="predicted"/>
<dbReference type="EMBL" id="CP047218">
    <property type="protein sequence ID" value="QHD66495.1"/>
    <property type="molecule type" value="Genomic_DNA"/>
</dbReference>
<name>A0A6P1GDB8_SPHYA</name>
<gene>
    <name evidence="1" type="ORF">GS397_05010</name>
    <name evidence="2" type="ORF">HH800_08230</name>
</gene>
<dbReference type="Proteomes" id="UP000464086">
    <property type="component" value="Chromosome"/>
</dbReference>
<dbReference type="RefSeq" id="WP_159365862.1">
    <property type="nucleotide sequence ID" value="NZ_CP047218.1"/>
</dbReference>
<evidence type="ECO:0000313" key="3">
    <source>
        <dbReference type="Proteomes" id="UP000464086"/>
    </source>
</evidence>
<reference evidence="1 3" key="1">
    <citation type="submission" date="2019-12" db="EMBL/GenBank/DDBJ databases">
        <title>Functional and genomic insights into the Sphingobium yanoikuyae YC-JY1, a bacterium efficiently degrading bisphenol A.</title>
        <authorList>
            <person name="Jia Y."/>
            <person name="Li X."/>
            <person name="Wang J."/>
            <person name="Eltoukhy A."/>
            <person name="Lamraoui I."/>
            <person name="Yan Y."/>
        </authorList>
    </citation>
    <scope>NUCLEOTIDE SEQUENCE [LARGE SCALE GENOMIC DNA]</scope>
    <source>
        <strain evidence="1 3">YC-JY1</strain>
    </source>
</reference>
<dbReference type="EMBL" id="CP053021">
    <property type="protein sequence ID" value="QJR02182.1"/>
    <property type="molecule type" value="Genomic_DNA"/>
</dbReference>